<name>M1DKY3_SOLTU</name>
<evidence type="ECO:0000313" key="2">
    <source>
        <dbReference type="Proteomes" id="UP000011115"/>
    </source>
</evidence>
<dbReference type="AlphaFoldDB" id="M1DKY3"/>
<proteinExistence type="predicted"/>
<dbReference type="HOGENOM" id="CLU_161664_0_0_1"/>
<dbReference type="Gramene" id="PGSC0003DMT400090682">
    <property type="protein sequence ID" value="PGSC0003DMT400090682"/>
    <property type="gene ID" value="PGSC0003DMG400040253"/>
</dbReference>
<keyword evidence="2" id="KW-1185">Reference proteome</keyword>
<dbReference type="Proteomes" id="UP000011115">
    <property type="component" value="Unassembled WGS sequence"/>
</dbReference>
<protein>
    <submittedName>
        <fullName evidence="1">Uncharacterized protein</fullName>
    </submittedName>
</protein>
<reference evidence="2" key="1">
    <citation type="journal article" date="2011" name="Nature">
        <title>Genome sequence and analysis of the tuber crop potato.</title>
        <authorList>
            <consortium name="The Potato Genome Sequencing Consortium"/>
        </authorList>
    </citation>
    <scope>NUCLEOTIDE SEQUENCE [LARGE SCALE GENOMIC DNA]</scope>
    <source>
        <strain evidence="2">cv. DM1-3 516 R44</strain>
    </source>
</reference>
<evidence type="ECO:0000313" key="1">
    <source>
        <dbReference type="EnsemblPlants" id="PGSC0003DMT400090682"/>
    </source>
</evidence>
<accession>M1DKY3</accession>
<dbReference type="PaxDb" id="4113-PGSC0003DMT400090682"/>
<dbReference type="EnsemblPlants" id="PGSC0003DMT400090682">
    <property type="protein sequence ID" value="PGSC0003DMT400090682"/>
    <property type="gene ID" value="PGSC0003DMG400040253"/>
</dbReference>
<dbReference type="InParanoid" id="M1DKY3"/>
<reference evidence="1" key="2">
    <citation type="submission" date="2015-06" db="UniProtKB">
        <authorList>
            <consortium name="EnsemblPlants"/>
        </authorList>
    </citation>
    <scope>IDENTIFICATION</scope>
    <source>
        <strain evidence="1">DM1-3 516 R44</strain>
    </source>
</reference>
<sequence>MDSGSKNLTFSFKNCEKLSRSRPNSSPNFQERKLQNKDILGFISDLIRDWLAMASPIPQQRPCPGGNNPFLAACTETRSQYKSFKPPFHNTPSSHDTQKLPVHAKINFGSSICPNSIPSSRTGSLTS</sequence>
<organism evidence="1 2">
    <name type="scientific">Solanum tuberosum</name>
    <name type="common">Potato</name>
    <dbReference type="NCBI Taxonomy" id="4113"/>
    <lineage>
        <taxon>Eukaryota</taxon>
        <taxon>Viridiplantae</taxon>
        <taxon>Streptophyta</taxon>
        <taxon>Embryophyta</taxon>
        <taxon>Tracheophyta</taxon>
        <taxon>Spermatophyta</taxon>
        <taxon>Magnoliopsida</taxon>
        <taxon>eudicotyledons</taxon>
        <taxon>Gunneridae</taxon>
        <taxon>Pentapetalae</taxon>
        <taxon>asterids</taxon>
        <taxon>lamiids</taxon>
        <taxon>Solanales</taxon>
        <taxon>Solanaceae</taxon>
        <taxon>Solanoideae</taxon>
        <taxon>Solaneae</taxon>
        <taxon>Solanum</taxon>
    </lineage>
</organism>